<dbReference type="EMBL" id="BK015720">
    <property type="protein sequence ID" value="DAE21886.1"/>
    <property type="molecule type" value="Genomic_DNA"/>
</dbReference>
<protein>
    <submittedName>
        <fullName evidence="1">Tail tubular protein</fullName>
    </submittedName>
</protein>
<accession>A0A8S5QRR2</accession>
<sequence>MATVVDICNIALSYLGDTGTVTSIDPPEGSPQADHCARFYPLALNRILTETAWTFATKRTKLNQLKEPPIGAAYAYGYPSDCLQIQRVFDKLGRDLYSYHLERSDYGMAILTDVPADWVRYTTSLVPAELFPSDFADALAHLLAAKLAGAAITGATGASMAEEQLKIYTLMVKDAIKRDALQDTSVDMARTPYTGDMRLPEEMGGWYGR</sequence>
<evidence type="ECO:0000313" key="1">
    <source>
        <dbReference type="EMBL" id="DAE21886.1"/>
    </source>
</evidence>
<organism evidence="1">
    <name type="scientific">Myoviridae sp. ctRTx89</name>
    <dbReference type="NCBI Taxonomy" id="2826652"/>
    <lineage>
        <taxon>Viruses</taxon>
        <taxon>Duplodnaviria</taxon>
        <taxon>Heunggongvirae</taxon>
        <taxon>Uroviricota</taxon>
        <taxon>Caudoviricetes</taxon>
    </lineage>
</organism>
<proteinExistence type="predicted"/>
<name>A0A8S5QRR2_9CAUD</name>
<reference evidence="1" key="1">
    <citation type="journal article" date="2021" name="Proc. Natl. Acad. Sci. U.S.A.">
        <title>A Catalog of Tens of Thousands of Viruses from Human Metagenomes Reveals Hidden Associations with Chronic Diseases.</title>
        <authorList>
            <person name="Tisza M.J."/>
            <person name="Buck C.B."/>
        </authorList>
    </citation>
    <scope>NUCLEOTIDE SEQUENCE</scope>
    <source>
        <strain evidence="1">CtRTx89</strain>
    </source>
</reference>